<dbReference type="EMBL" id="LN885086">
    <property type="protein sequence ID" value="CUQ65693.1"/>
    <property type="molecule type" value="Genomic_DNA"/>
</dbReference>
<evidence type="ECO:0000313" key="2">
    <source>
        <dbReference type="Proteomes" id="UP000066284"/>
    </source>
</evidence>
<accession>A0A0S4KQR1</accession>
<proteinExistence type="predicted"/>
<dbReference type="KEGG" id="nio:NITINOP_0718"/>
<dbReference type="GO" id="GO:0009055">
    <property type="term" value="F:electron transfer activity"/>
    <property type="evidence" value="ECO:0007669"/>
    <property type="project" value="InterPro"/>
</dbReference>
<reference evidence="2" key="1">
    <citation type="submission" date="2015-09" db="EMBL/GenBank/DDBJ databases">
        <authorList>
            <person name="Daims H."/>
        </authorList>
    </citation>
    <scope>NUCLEOTIDE SEQUENCE [LARGE SCALE GENOMIC DNA]</scope>
</reference>
<dbReference type="Proteomes" id="UP000066284">
    <property type="component" value="Chromosome 1"/>
</dbReference>
<dbReference type="STRING" id="1715989.NITINOP_0718"/>
<sequence>MKRTICLIAILLWLMTLAVGTWLFVRGWTRSGSDGRTEILLAPAERDQILAEMRLLLKTVDGILRGLGDVEIDRRVLAMIAREAGMGMAADVEPTIMAKLPLPFKQLGMSIHKDMDALADAIAEGATTQEIIRRLSDMTARCTACHEMYRLGESR</sequence>
<dbReference type="AlphaFoldDB" id="A0A0S4KQR1"/>
<dbReference type="InterPro" id="IPR002321">
    <property type="entry name" value="Cyt_c_II"/>
</dbReference>
<name>A0A0S4KQR1_9BACT</name>
<dbReference type="PROSITE" id="PS51009">
    <property type="entry name" value="CYTCII"/>
    <property type="match status" value="1"/>
</dbReference>
<evidence type="ECO:0000313" key="1">
    <source>
        <dbReference type="EMBL" id="CUQ65693.1"/>
    </source>
</evidence>
<dbReference type="GO" id="GO:0022900">
    <property type="term" value="P:electron transport chain"/>
    <property type="evidence" value="ECO:0007669"/>
    <property type="project" value="InterPro"/>
</dbReference>
<dbReference type="InterPro" id="IPR010980">
    <property type="entry name" value="Cyt_c/b562"/>
</dbReference>
<keyword evidence="2" id="KW-1185">Reference proteome</keyword>
<dbReference type="Gene3D" id="1.20.120.10">
    <property type="entry name" value="Cytochrome c/b562"/>
    <property type="match status" value="1"/>
</dbReference>
<dbReference type="SUPFAM" id="SSF47175">
    <property type="entry name" value="Cytochromes"/>
    <property type="match status" value="1"/>
</dbReference>
<evidence type="ECO:0008006" key="3">
    <source>
        <dbReference type="Google" id="ProtNLM"/>
    </source>
</evidence>
<organism evidence="1 2">
    <name type="scientific">Candidatus Nitrospira inopinata</name>
    <dbReference type="NCBI Taxonomy" id="1715989"/>
    <lineage>
        <taxon>Bacteria</taxon>
        <taxon>Pseudomonadati</taxon>
        <taxon>Nitrospirota</taxon>
        <taxon>Nitrospiria</taxon>
        <taxon>Nitrospirales</taxon>
        <taxon>Nitrospiraceae</taxon>
        <taxon>Nitrospira</taxon>
    </lineage>
</organism>
<dbReference type="RefSeq" id="WP_062483238.1">
    <property type="nucleotide sequence ID" value="NZ_LN885086.1"/>
</dbReference>
<dbReference type="GO" id="GO:0020037">
    <property type="term" value="F:heme binding"/>
    <property type="evidence" value="ECO:0007669"/>
    <property type="project" value="InterPro"/>
</dbReference>
<dbReference type="GO" id="GO:0005506">
    <property type="term" value="F:iron ion binding"/>
    <property type="evidence" value="ECO:0007669"/>
    <property type="project" value="InterPro"/>
</dbReference>
<gene>
    <name evidence="1" type="ORF">NITINOP_0718</name>
</gene>
<protein>
    <recommendedName>
        <fullName evidence="3">Cytochrome c</fullName>
    </recommendedName>
</protein>
<dbReference type="OrthoDB" id="9792025at2"/>